<sequence length="1087" mass="122655">MQILQVRLKNLNSLVGEWEIDFTDPAFVSDGIFSITGPTGAGKTTVLDAICLALYGRTPRLGKVSKSENEIMSRQTGECFAEVTFAAQSGCFRCHWSQHRAHKKPDGELQNPRHELAEADSGKILETRLTEVGRQIEKITGMDFARFTRSMLLAQGEFAAFLQAAPDERAPILEQITGTEIYSRISIRVHETRVSARRELDRLSAGLNGIQPLTRADEQQFHTDLAQKIQQDAGLNEQIAHERQILVWLENIARLESELHLIAGQQQAWLSRKEALTPDISKLDSASRALELLGEYSRLTSIRNEQETDRNNLAICAASLAGLEQAVKQAEQSLKSLNEQCDRQRAKQRETIPLLRKVRELDIQIREKESPISTASKGITAQKKTLAALRNQYQQNEIQLAGLQTTLAGLLQQLHVIQPDGAQMDFAHNQNLLNRKQAEYRQLLENRSLADWRQEIAVLSGQKTLATRAIEAMQSLAASKQISAELEKHTCSLLAGKTQLAKQLGAEEEMLGALEREISLLETQALLLKKISHLEEARQQLKDDEPCPLCGALQHPYAAGNTPRPDDNITALNQARTMLKTRIDTISTLKIRQAETNRDIEQTACRQQEIHRQIQADETLLQQCAVSLFPGLPSAAMFPELPRLLQETDDKLARMTRILQTAEILENEISVQRESLDKTRELEQKIGILRVQHQHQSTQIRQHEAELQLRQEQLDQLQQELGNLRTTRLQLFADKQPDQEEQSLTTAIEAAQKSADNARQQLETEIQQYNRLKNRAEDLVKTITTRAVQLEKLQETFAARLTQSGFADEAGFTAACLPEEERRRLAQRAQQLADEKTMLDTRQKDKTIALQAEQLKSMTDQPRDFHDQVLAQLITRQQVLQQEIGGLRQKLADNENSKQKQQEQLQVIEAQKRECARWDLLHGLIGSADGKKYRNFAQGLTFEVMIRHANRQLQKLSDRYLLIRDPVRPLELNVIDNYQAGEIRSTKNLSGGESFLISLSLALGLSRMVSRNIRVDSLFLDEGFGTLDEEALDTALETLAHLQQEGKLIGIISHVTVLQERISTRIQVIPRSGGRSVLAGPGCRHCQ</sequence>
<dbReference type="eggNOG" id="COG0419">
    <property type="taxonomic scope" value="Bacteria"/>
</dbReference>
<dbReference type="PhylomeDB" id="Q82UT3"/>
<feature type="coiled-coil region" evidence="1">
    <location>
        <begin position="379"/>
        <end position="406"/>
    </location>
</feature>
<dbReference type="Proteomes" id="UP000001416">
    <property type="component" value="Chromosome"/>
</dbReference>
<feature type="coiled-coil region" evidence="1">
    <location>
        <begin position="320"/>
        <end position="347"/>
    </location>
</feature>
<accession>Q82UT3</accession>
<feature type="coiled-coil region" evidence="1">
    <location>
        <begin position="662"/>
        <end position="786"/>
    </location>
</feature>
<dbReference type="Pfam" id="PF13476">
    <property type="entry name" value="AAA_23"/>
    <property type="match status" value="1"/>
</dbReference>
<dbReference type="GO" id="GO:0016887">
    <property type="term" value="F:ATP hydrolysis activity"/>
    <property type="evidence" value="ECO:0007669"/>
    <property type="project" value="InterPro"/>
</dbReference>
<evidence type="ECO:0000313" key="4">
    <source>
        <dbReference type="Proteomes" id="UP000001416"/>
    </source>
</evidence>
<protein>
    <submittedName>
        <fullName evidence="3">ATP/GTP-binding site motif A (P-loop):ABC transporter</fullName>
    </submittedName>
</protein>
<dbReference type="KEGG" id="neu:NE1392"/>
<dbReference type="Gene3D" id="3.40.50.300">
    <property type="entry name" value="P-loop containing nucleotide triphosphate hydrolases"/>
    <property type="match status" value="2"/>
</dbReference>
<feature type="coiled-coil region" evidence="1">
    <location>
        <begin position="497"/>
        <end position="544"/>
    </location>
</feature>
<proteinExistence type="predicted"/>
<organism evidence="3 4">
    <name type="scientific">Nitrosomonas europaea (strain ATCC 19718 / CIP 103999 / KCTC 2705 / NBRC 14298)</name>
    <dbReference type="NCBI Taxonomy" id="228410"/>
    <lineage>
        <taxon>Bacteria</taxon>
        <taxon>Pseudomonadati</taxon>
        <taxon>Pseudomonadota</taxon>
        <taxon>Betaproteobacteria</taxon>
        <taxon>Nitrosomonadales</taxon>
        <taxon>Nitrosomonadaceae</taxon>
        <taxon>Nitrosomonas</taxon>
    </lineage>
</organism>
<evidence type="ECO:0000256" key="1">
    <source>
        <dbReference type="SAM" id="Coils"/>
    </source>
</evidence>
<evidence type="ECO:0000259" key="2">
    <source>
        <dbReference type="Pfam" id="PF13476"/>
    </source>
</evidence>
<dbReference type="PANTHER" id="PTHR32114">
    <property type="entry name" value="ABC TRANSPORTER ABCH.3"/>
    <property type="match status" value="1"/>
</dbReference>
<dbReference type="GeneID" id="87104567"/>
<dbReference type="HOGENOM" id="CLU_004785_1_0_4"/>
<dbReference type="SUPFAM" id="SSF52540">
    <property type="entry name" value="P-loop containing nucleoside triphosphate hydrolases"/>
    <property type="match status" value="1"/>
</dbReference>
<keyword evidence="4" id="KW-1185">Reference proteome</keyword>
<dbReference type="GO" id="GO:0006302">
    <property type="term" value="P:double-strand break repair"/>
    <property type="evidence" value="ECO:0007669"/>
    <property type="project" value="InterPro"/>
</dbReference>
<dbReference type="InterPro" id="IPR038729">
    <property type="entry name" value="Rad50/SbcC_AAA"/>
</dbReference>
<gene>
    <name evidence="3" type="primary">sbcC</name>
    <name evidence="3" type="ordered locus">NE1392</name>
</gene>
<feature type="coiled-coil region" evidence="1">
    <location>
        <begin position="884"/>
        <end position="911"/>
    </location>
</feature>
<evidence type="ECO:0000313" key="3">
    <source>
        <dbReference type="EMBL" id="CAD85303.1"/>
    </source>
</evidence>
<keyword evidence="1" id="KW-0175">Coiled coil</keyword>
<dbReference type="Pfam" id="PF13558">
    <property type="entry name" value="SbcC_Walker_B"/>
    <property type="match status" value="1"/>
</dbReference>
<dbReference type="OrthoDB" id="9795626at2"/>
<dbReference type="InterPro" id="IPR027417">
    <property type="entry name" value="P-loop_NTPase"/>
</dbReference>
<dbReference type="STRING" id="228410.NE1392"/>
<reference evidence="3 4" key="1">
    <citation type="journal article" date="2003" name="J. Bacteriol.">
        <title>Complete genome sequence of the ammonia-oxidizing bacterium and obligate chemolithoautotroph Nitrosomonas europaea.</title>
        <authorList>
            <person name="Chain P."/>
            <person name="Lamerdin J."/>
            <person name="Larimer F."/>
            <person name="Regala W."/>
            <person name="Land M."/>
            <person name="Hauser L."/>
            <person name="Hooper A."/>
            <person name="Klotz M."/>
            <person name="Norton J."/>
            <person name="Sayavedra-Soto L."/>
            <person name="Arciero D."/>
            <person name="Hommes N."/>
            <person name="Whittaker M."/>
            <person name="Arp D."/>
        </authorList>
    </citation>
    <scope>NUCLEOTIDE SEQUENCE [LARGE SCALE GENOMIC DNA]</scope>
    <source>
        <strain evidence="4">ATCC 19718 / CIP 103999 / KCTC 2705 / NBRC 14298</strain>
    </source>
</reference>
<feature type="domain" description="Rad50/SbcC-type AAA" evidence="2">
    <location>
        <begin position="6"/>
        <end position="208"/>
    </location>
</feature>
<dbReference type="RefSeq" id="WP_011111964.1">
    <property type="nucleotide sequence ID" value="NC_004757.1"/>
</dbReference>
<dbReference type="PANTHER" id="PTHR32114:SF2">
    <property type="entry name" value="ABC TRANSPORTER ABCH.3"/>
    <property type="match status" value="1"/>
</dbReference>
<dbReference type="AlphaFoldDB" id="Q82UT3"/>
<dbReference type="EMBL" id="AL954747">
    <property type="protein sequence ID" value="CAD85303.1"/>
    <property type="molecule type" value="Genomic_DNA"/>
</dbReference>
<name>Q82UT3_NITEU</name>